<dbReference type="InterPro" id="IPR043132">
    <property type="entry name" value="BCAT-like_C"/>
</dbReference>
<accession>A0ABS2L6C7</accession>
<dbReference type="Proteomes" id="UP000776164">
    <property type="component" value="Unassembled WGS sequence"/>
</dbReference>
<dbReference type="InterPro" id="IPR001544">
    <property type="entry name" value="Aminotrans_IV"/>
</dbReference>
<name>A0ABS2L6C7_9MICO</name>
<reference evidence="1 2" key="1">
    <citation type="submission" date="2021-01" db="EMBL/GenBank/DDBJ databases">
        <title>Sequencing the genomes of 1000 actinobacteria strains.</title>
        <authorList>
            <person name="Klenk H.-P."/>
        </authorList>
    </citation>
    <scope>NUCLEOTIDE SEQUENCE [LARGE SCALE GENOMIC DNA]</scope>
    <source>
        <strain evidence="1 2">DSM 13057</strain>
    </source>
</reference>
<keyword evidence="2" id="KW-1185">Reference proteome</keyword>
<dbReference type="InterPro" id="IPR036038">
    <property type="entry name" value="Aminotransferase-like"/>
</dbReference>
<gene>
    <name evidence="1" type="ORF">JOE66_002268</name>
</gene>
<evidence type="ECO:0000313" key="1">
    <source>
        <dbReference type="EMBL" id="MBM7472634.1"/>
    </source>
</evidence>
<dbReference type="EMBL" id="JAFBBU010000001">
    <property type="protein sequence ID" value="MBM7472634.1"/>
    <property type="molecule type" value="Genomic_DNA"/>
</dbReference>
<dbReference type="GO" id="GO:0016829">
    <property type="term" value="F:lyase activity"/>
    <property type="evidence" value="ECO:0007669"/>
    <property type="project" value="UniProtKB-KW"/>
</dbReference>
<dbReference type="Pfam" id="PF01063">
    <property type="entry name" value="Aminotran_4"/>
    <property type="match status" value="1"/>
</dbReference>
<organism evidence="1 2">
    <name type="scientific">Subtercola frigoramans</name>
    <dbReference type="NCBI Taxonomy" id="120298"/>
    <lineage>
        <taxon>Bacteria</taxon>
        <taxon>Bacillati</taxon>
        <taxon>Actinomycetota</taxon>
        <taxon>Actinomycetes</taxon>
        <taxon>Micrococcales</taxon>
        <taxon>Microbacteriaceae</taxon>
        <taxon>Subtercola</taxon>
    </lineage>
</organism>
<comment type="caution">
    <text evidence="1">The sequence shown here is derived from an EMBL/GenBank/DDBJ whole genome shotgun (WGS) entry which is preliminary data.</text>
</comment>
<dbReference type="RefSeq" id="WP_205109529.1">
    <property type="nucleotide sequence ID" value="NZ_BAAAHT010000002.1"/>
</dbReference>
<dbReference type="Gene3D" id="3.20.10.10">
    <property type="entry name" value="D-amino Acid Aminotransferase, subunit A, domain 2"/>
    <property type="match status" value="1"/>
</dbReference>
<evidence type="ECO:0000313" key="2">
    <source>
        <dbReference type="Proteomes" id="UP000776164"/>
    </source>
</evidence>
<proteinExistence type="predicted"/>
<keyword evidence="1" id="KW-0032">Aminotransferase</keyword>
<keyword evidence="1" id="KW-0456">Lyase</keyword>
<keyword evidence="1" id="KW-0808">Transferase</keyword>
<sequence>MTPTEASGPTAPGEPQERRFLFRDAALSPITPAADEGERLLVADSWLVVDGSVRALDLHRERFATSALEQGFSNRVVLDGFWRAAVEAIPPIHRWFPRVELSTITASSPHAKPRFQLSLLMRLAPPATRSAVLRTHDGDDPRSIPGIKGPDLHTLTALRNRARADGVDDLVILDSAGTVIDGTTTAILWWRGDELHVPPATATRVDSVTARSIVVLARATGVPVVEEAATPAGLAGAEVWAVNALYGIRTVTRWQGVSERTRLTEPTVNPARAELWQRRLDSLTRPF</sequence>
<dbReference type="SUPFAM" id="SSF56752">
    <property type="entry name" value="D-aminoacid aminotransferase-like PLP-dependent enzymes"/>
    <property type="match status" value="1"/>
</dbReference>
<protein>
    <submittedName>
        <fullName evidence="1">Branched-subunit amino acid aminotransferase/4-amino-4-deoxychorismate lyase</fullName>
    </submittedName>
</protein>
<dbReference type="GO" id="GO:0008483">
    <property type="term" value="F:transaminase activity"/>
    <property type="evidence" value="ECO:0007669"/>
    <property type="project" value="UniProtKB-KW"/>
</dbReference>